<feature type="region of interest" description="Disordered" evidence="1">
    <location>
        <begin position="223"/>
        <end position="315"/>
    </location>
</feature>
<evidence type="ECO:0000256" key="1">
    <source>
        <dbReference type="SAM" id="MobiDB-lite"/>
    </source>
</evidence>
<dbReference type="EMBL" id="CAVMBE010000050">
    <property type="protein sequence ID" value="CAK4031567.1"/>
    <property type="molecule type" value="Genomic_DNA"/>
</dbReference>
<feature type="compositionally biased region" description="Basic and acidic residues" evidence="1">
    <location>
        <begin position="231"/>
        <end position="301"/>
    </location>
</feature>
<feature type="compositionally biased region" description="Basic and acidic residues" evidence="1">
    <location>
        <begin position="105"/>
        <end position="135"/>
    </location>
</feature>
<dbReference type="Gene3D" id="1.10.10.60">
    <property type="entry name" value="Homeodomain-like"/>
    <property type="match status" value="1"/>
</dbReference>
<dbReference type="InterPro" id="IPR009057">
    <property type="entry name" value="Homeodomain-like_sf"/>
</dbReference>
<evidence type="ECO:0008006" key="4">
    <source>
        <dbReference type="Google" id="ProtNLM"/>
    </source>
</evidence>
<evidence type="ECO:0000313" key="3">
    <source>
        <dbReference type="Proteomes" id="UP001296104"/>
    </source>
</evidence>
<dbReference type="SUPFAM" id="SSF46689">
    <property type="entry name" value="Homeodomain-like"/>
    <property type="match status" value="1"/>
</dbReference>
<sequence length="383" mass="42060">MGRFATCVASTAANAENLPPLERTPTVSIMDALLPRRIVSIRRESPDRNAGEVPSAAHTEVKRDKHGKMIMVRHKGKSNSTLGNRENRTPADRDKTSKNGNGDGGGKDGGKSNDDGEKGWTPEHDAKIKEMKAEGKSWAQIGQELGGRTKAEASARFKEITKDDPPAVGGGEKKDEKQGKGKKNDDEAKKDEGDKGGDFTAEDDEKIKELLASSTSYRNIAEALGRTLDGPLRERITKLKGENGAGGKDRGKQKNQEGEDTKGKNKNGEGGGKKDEKPKDDSKKDTKHKEQKEKASKDNKPGKPASNAPSHRSEAKFTMREWMTLQEDDLFSFGELQLLAEIMARNSDITWLGVASEFYDKTGRRVHPEDIREKFEQMTAMGE</sequence>
<comment type="caution">
    <text evidence="2">The sequence shown here is derived from an EMBL/GenBank/DDBJ whole genome shotgun (WGS) entry which is preliminary data.</text>
</comment>
<reference evidence="2" key="1">
    <citation type="submission" date="2023-11" db="EMBL/GenBank/DDBJ databases">
        <authorList>
            <person name="Alioto T."/>
            <person name="Alioto T."/>
            <person name="Gomez Garrido J."/>
        </authorList>
    </citation>
    <scope>NUCLEOTIDE SEQUENCE</scope>
</reference>
<name>A0AAI9ECP2_9PEZI</name>
<feature type="compositionally biased region" description="Basic and acidic residues" evidence="1">
    <location>
        <begin position="147"/>
        <end position="197"/>
    </location>
</feature>
<proteinExistence type="predicted"/>
<organism evidence="2 3">
    <name type="scientific">Lecanosticta acicola</name>
    <dbReference type="NCBI Taxonomy" id="111012"/>
    <lineage>
        <taxon>Eukaryota</taxon>
        <taxon>Fungi</taxon>
        <taxon>Dikarya</taxon>
        <taxon>Ascomycota</taxon>
        <taxon>Pezizomycotina</taxon>
        <taxon>Dothideomycetes</taxon>
        <taxon>Dothideomycetidae</taxon>
        <taxon>Mycosphaerellales</taxon>
        <taxon>Mycosphaerellaceae</taxon>
        <taxon>Lecanosticta</taxon>
    </lineage>
</organism>
<feature type="region of interest" description="Disordered" evidence="1">
    <location>
        <begin position="45"/>
        <end position="204"/>
    </location>
</feature>
<accession>A0AAI9ECP2</accession>
<dbReference type="Proteomes" id="UP001296104">
    <property type="component" value="Unassembled WGS sequence"/>
</dbReference>
<keyword evidence="3" id="KW-1185">Reference proteome</keyword>
<gene>
    <name evidence="2" type="ORF">LECACI_7A006725</name>
</gene>
<feature type="compositionally biased region" description="Basic residues" evidence="1">
    <location>
        <begin position="64"/>
        <end position="77"/>
    </location>
</feature>
<evidence type="ECO:0000313" key="2">
    <source>
        <dbReference type="EMBL" id="CAK4031567.1"/>
    </source>
</evidence>
<protein>
    <recommendedName>
        <fullName evidence="4">Myb-like domain-containing protein</fullName>
    </recommendedName>
</protein>
<feature type="compositionally biased region" description="Basic and acidic residues" evidence="1">
    <location>
        <begin position="85"/>
        <end position="97"/>
    </location>
</feature>
<dbReference type="AlphaFoldDB" id="A0AAI9ECP2"/>